<accession>I2NX13</accession>
<dbReference type="AlphaFoldDB" id="I2NX13"/>
<dbReference type="Proteomes" id="UP000004473">
    <property type="component" value="Unassembled WGS sequence"/>
</dbReference>
<proteinExistence type="predicted"/>
<evidence type="ECO:0000313" key="2">
    <source>
        <dbReference type="EMBL" id="EIG30374.1"/>
    </source>
</evidence>
<feature type="region of interest" description="Disordered" evidence="1">
    <location>
        <begin position="18"/>
        <end position="41"/>
    </location>
</feature>
<protein>
    <submittedName>
        <fullName evidence="2">Uncharacterized protein</fullName>
    </submittedName>
</protein>
<name>I2NX13_NEISI</name>
<sequence>MLKKYWQINILPHFPKRKQRPHYPYADADRSKQAVGSNMIV</sequence>
<reference evidence="2 3" key="1">
    <citation type="submission" date="2012-04" db="EMBL/GenBank/DDBJ databases">
        <authorList>
            <person name="Harkins D.M."/>
            <person name="Madupu R."/>
            <person name="Durkin A.S."/>
            <person name="Torralba M."/>
            <person name="Methe B."/>
            <person name="Sutton G.G."/>
            <person name="Nelson K.E."/>
        </authorList>
    </citation>
    <scope>NUCLEOTIDE SEQUENCE [LARGE SCALE GENOMIC DNA]</scope>
    <source>
        <strain evidence="2 3">VK64</strain>
    </source>
</reference>
<gene>
    <name evidence="2" type="ORF">HMPREF1051_1287</name>
</gene>
<evidence type="ECO:0000313" key="3">
    <source>
        <dbReference type="Proteomes" id="UP000004473"/>
    </source>
</evidence>
<evidence type="ECO:0000256" key="1">
    <source>
        <dbReference type="SAM" id="MobiDB-lite"/>
    </source>
</evidence>
<dbReference type="EMBL" id="AJMT01000007">
    <property type="protein sequence ID" value="EIG30374.1"/>
    <property type="molecule type" value="Genomic_DNA"/>
</dbReference>
<dbReference type="PATRIC" id="fig|1095748.3.peg.119"/>
<comment type="caution">
    <text evidence="2">The sequence shown here is derived from an EMBL/GenBank/DDBJ whole genome shotgun (WGS) entry which is preliminary data.</text>
</comment>
<organism evidence="2 3">
    <name type="scientific">Neisseria sicca VK64</name>
    <dbReference type="NCBI Taxonomy" id="1095748"/>
    <lineage>
        <taxon>Bacteria</taxon>
        <taxon>Pseudomonadati</taxon>
        <taxon>Pseudomonadota</taxon>
        <taxon>Betaproteobacteria</taxon>
        <taxon>Neisseriales</taxon>
        <taxon>Neisseriaceae</taxon>
        <taxon>Neisseria</taxon>
    </lineage>
</organism>